<organism evidence="2 3">
    <name type="scientific">Solanum commersonii</name>
    <name type="common">Commerson's wild potato</name>
    <name type="synonym">Commerson's nightshade</name>
    <dbReference type="NCBI Taxonomy" id="4109"/>
    <lineage>
        <taxon>Eukaryota</taxon>
        <taxon>Viridiplantae</taxon>
        <taxon>Streptophyta</taxon>
        <taxon>Embryophyta</taxon>
        <taxon>Tracheophyta</taxon>
        <taxon>Spermatophyta</taxon>
        <taxon>Magnoliopsida</taxon>
        <taxon>eudicotyledons</taxon>
        <taxon>Gunneridae</taxon>
        <taxon>Pentapetalae</taxon>
        <taxon>asterids</taxon>
        <taxon>lamiids</taxon>
        <taxon>Solanales</taxon>
        <taxon>Solanaceae</taxon>
        <taxon>Solanoideae</taxon>
        <taxon>Solaneae</taxon>
        <taxon>Solanum</taxon>
    </lineage>
</organism>
<dbReference type="InterPro" id="IPR056010">
    <property type="entry name" value="DUF7588"/>
</dbReference>
<reference evidence="2 3" key="1">
    <citation type="submission" date="2020-09" db="EMBL/GenBank/DDBJ databases">
        <title>De no assembly of potato wild relative species, Solanum commersonii.</title>
        <authorList>
            <person name="Cho K."/>
        </authorList>
    </citation>
    <scope>NUCLEOTIDE SEQUENCE [LARGE SCALE GENOMIC DNA]</scope>
    <source>
        <strain evidence="2">LZ3.2</strain>
        <tissue evidence="2">Leaf</tissue>
    </source>
</reference>
<evidence type="ECO:0000259" key="1">
    <source>
        <dbReference type="Pfam" id="PF24496"/>
    </source>
</evidence>
<evidence type="ECO:0000313" key="3">
    <source>
        <dbReference type="Proteomes" id="UP000824120"/>
    </source>
</evidence>
<name>A0A9J5WLZ3_SOLCO</name>
<dbReference type="EMBL" id="JACXVP010000011">
    <property type="protein sequence ID" value="KAG5576937.1"/>
    <property type="molecule type" value="Genomic_DNA"/>
</dbReference>
<dbReference type="Proteomes" id="UP000824120">
    <property type="component" value="Chromosome 11"/>
</dbReference>
<dbReference type="Pfam" id="PF24496">
    <property type="entry name" value="DUF7588"/>
    <property type="match status" value="1"/>
</dbReference>
<protein>
    <recommendedName>
        <fullName evidence="1">DUF7588 domain-containing protein</fullName>
    </recommendedName>
</protein>
<feature type="domain" description="DUF7588" evidence="1">
    <location>
        <begin position="2"/>
        <end position="36"/>
    </location>
</feature>
<dbReference type="AlphaFoldDB" id="A0A9J5WLZ3"/>
<evidence type="ECO:0000313" key="2">
    <source>
        <dbReference type="EMBL" id="KAG5576937.1"/>
    </source>
</evidence>
<accession>A0A9J5WLZ3</accession>
<proteinExistence type="predicted"/>
<gene>
    <name evidence="2" type="ORF">H5410_057071</name>
</gene>
<keyword evidence="3" id="KW-1185">Reference proteome</keyword>
<sequence>MNNISQEFYETCGLHNQIMYFFPRFITTYLPLYINVIESTYKDDSGNFTKVIYPSQSSFVLPNNTCITFWAFQKFIEEDIASISIAEINKLITQNNYLSLYADIAKTKPASTSEGKPEVVLTHFSDLDFKELIDKKLSGLKFKHIDLSEDFADKMKITGDYKIRFLQSLINSRVIPK</sequence>
<comment type="caution">
    <text evidence="2">The sequence shown here is derived from an EMBL/GenBank/DDBJ whole genome shotgun (WGS) entry which is preliminary data.</text>
</comment>